<reference evidence="1 2" key="1">
    <citation type="submission" date="2017-12" db="EMBL/GenBank/DDBJ databases">
        <title>Hemimetabolous genomes reveal molecular basis of termite eusociality.</title>
        <authorList>
            <person name="Harrison M.C."/>
            <person name="Jongepier E."/>
            <person name="Robertson H.M."/>
            <person name="Arning N."/>
            <person name="Bitard-Feildel T."/>
            <person name="Chao H."/>
            <person name="Childers C.P."/>
            <person name="Dinh H."/>
            <person name="Doddapaneni H."/>
            <person name="Dugan S."/>
            <person name="Gowin J."/>
            <person name="Greiner C."/>
            <person name="Han Y."/>
            <person name="Hu H."/>
            <person name="Hughes D.S.T."/>
            <person name="Huylmans A.-K."/>
            <person name="Kemena C."/>
            <person name="Kremer L.P.M."/>
            <person name="Lee S.L."/>
            <person name="Lopez-Ezquerra A."/>
            <person name="Mallet L."/>
            <person name="Monroy-Kuhn J.M."/>
            <person name="Moser A."/>
            <person name="Murali S.C."/>
            <person name="Muzny D.M."/>
            <person name="Otani S."/>
            <person name="Piulachs M.-D."/>
            <person name="Poelchau M."/>
            <person name="Qu J."/>
            <person name="Schaub F."/>
            <person name="Wada-Katsumata A."/>
            <person name="Worley K.C."/>
            <person name="Xie Q."/>
            <person name="Ylla G."/>
            <person name="Poulsen M."/>
            <person name="Gibbs R.A."/>
            <person name="Schal C."/>
            <person name="Richards S."/>
            <person name="Belles X."/>
            <person name="Korb J."/>
            <person name="Bornberg-Bauer E."/>
        </authorList>
    </citation>
    <scope>NUCLEOTIDE SEQUENCE [LARGE SCALE GENOMIC DNA]</scope>
    <source>
        <tissue evidence="1">Whole body</tissue>
    </source>
</reference>
<dbReference type="Pfam" id="PF14223">
    <property type="entry name" value="Retrotran_gag_2"/>
    <property type="match status" value="1"/>
</dbReference>
<accession>A0A2J7PMQ5</accession>
<dbReference type="InParanoid" id="A0A2J7PMQ5"/>
<evidence type="ECO:0000313" key="2">
    <source>
        <dbReference type="Proteomes" id="UP000235965"/>
    </source>
</evidence>
<evidence type="ECO:0008006" key="3">
    <source>
        <dbReference type="Google" id="ProtNLM"/>
    </source>
</evidence>
<sequence length="93" mass="10627">MNIDKLKGWENYREWCFDIQNVLVIETVWAAVSGYAVEDTTPASLKKQKNEKAKAIICLTLEPQVKSYVVQTTTAKEAWDTLERTFKDQGVNS</sequence>
<comment type="caution">
    <text evidence="1">The sequence shown here is derived from an EMBL/GenBank/DDBJ whole genome shotgun (WGS) entry which is preliminary data.</text>
</comment>
<organism evidence="1 2">
    <name type="scientific">Cryptotermes secundus</name>
    <dbReference type="NCBI Taxonomy" id="105785"/>
    <lineage>
        <taxon>Eukaryota</taxon>
        <taxon>Metazoa</taxon>
        <taxon>Ecdysozoa</taxon>
        <taxon>Arthropoda</taxon>
        <taxon>Hexapoda</taxon>
        <taxon>Insecta</taxon>
        <taxon>Pterygota</taxon>
        <taxon>Neoptera</taxon>
        <taxon>Polyneoptera</taxon>
        <taxon>Dictyoptera</taxon>
        <taxon>Blattodea</taxon>
        <taxon>Blattoidea</taxon>
        <taxon>Termitoidae</taxon>
        <taxon>Kalotermitidae</taxon>
        <taxon>Cryptotermitinae</taxon>
        <taxon>Cryptotermes</taxon>
    </lineage>
</organism>
<keyword evidence="2" id="KW-1185">Reference proteome</keyword>
<protein>
    <recommendedName>
        <fullName evidence="3">DUF4219 domain-containing protein</fullName>
    </recommendedName>
</protein>
<gene>
    <name evidence="1" type="ORF">B7P43_G07370</name>
</gene>
<dbReference type="AlphaFoldDB" id="A0A2J7PMQ5"/>
<name>A0A2J7PMQ5_9NEOP</name>
<evidence type="ECO:0000313" key="1">
    <source>
        <dbReference type="EMBL" id="PNF17620.1"/>
    </source>
</evidence>
<proteinExistence type="predicted"/>
<dbReference type="EMBL" id="NEVH01023960">
    <property type="protein sequence ID" value="PNF17620.1"/>
    <property type="molecule type" value="Genomic_DNA"/>
</dbReference>
<dbReference type="Proteomes" id="UP000235965">
    <property type="component" value="Unassembled WGS sequence"/>
</dbReference>